<protein>
    <submittedName>
        <fullName evidence="2">Clavaminate synthase-like protein</fullName>
    </submittedName>
</protein>
<name>A0A4T0NFQ0_9BASI</name>
<dbReference type="SUPFAM" id="SSF51197">
    <property type="entry name" value="Clavaminate synthase-like"/>
    <property type="match status" value="1"/>
</dbReference>
<sequence length="356" mass="42064">MFYDIYEQDPSYEEFLSRNLVANKPCLIISELVKQWPAYTNWRSLDSLKAIYGDQIVSVALCDVRDFSDQKREDMRVDDAITRMLDGERLYIKDWHLALRTQSDFYNTPAIFFDDWMNDYYLRHTDDDFRFVYAGSASTFTGLHRDSDNIIDRSYSWSANIVGKKRWVLFPPHTERYLRKEPDNPASEIVYDVRHVDRKTFKDFDKAEKDSIVIIQEAGQIIFIPSGWYHQVENIDNCISINHNWSNSNCLLDMYSSMKEEYLAVESSVMDIKDILPNKGEWYEVVNDLFAKSSGWNWITFFAMLTTALENTDQDHRPDKKITERKIKLVAAYFLEEYKDMIDSDDRLCNKINQLS</sequence>
<gene>
    <name evidence="2" type="ORF">E3Q17_04157</name>
</gene>
<evidence type="ECO:0000313" key="3">
    <source>
        <dbReference type="Proteomes" id="UP000307169"/>
    </source>
</evidence>
<comment type="caution">
    <text evidence="2">The sequence shown here is derived from an EMBL/GenBank/DDBJ whole genome shotgun (WGS) entry which is preliminary data.</text>
</comment>
<dbReference type="GO" id="GO:0005634">
    <property type="term" value="C:nucleus"/>
    <property type="evidence" value="ECO:0007669"/>
    <property type="project" value="TreeGrafter"/>
</dbReference>
<dbReference type="InterPro" id="IPR003347">
    <property type="entry name" value="JmjC_dom"/>
</dbReference>
<dbReference type="AlphaFoldDB" id="A0A4T0NFQ0"/>
<reference evidence="2 3" key="1">
    <citation type="submission" date="2019-03" db="EMBL/GenBank/DDBJ databases">
        <title>Sequencing 25 genomes of Wallemia mellicola.</title>
        <authorList>
            <person name="Gostincar C."/>
        </authorList>
    </citation>
    <scope>NUCLEOTIDE SEQUENCE [LARGE SCALE GENOMIC DNA]</scope>
    <source>
        <strain evidence="2 3">EXF-1262</strain>
    </source>
</reference>
<dbReference type="PANTHER" id="PTHR12480">
    <property type="entry name" value="ARGININE DEMETHYLASE AND LYSYL-HYDROXYLASE JMJD"/>
    <property type="match status" value="1"/>
</dbReference>
<dbReference type="GO" id="GO:0005737">
    <property type="term" value="C:cytoplasm"/>
    <property type="evidence" value="ECO:0007669"/>
    <property type="project" value="TreeGrafter"/>
</dbReference>
<evidence type="ECO:0000313" key="2">
    <source>
        <dbReference type="EMBL" id="TIB95780.1"/>
    </source>
</evidence>
<dbReference type="PROSITE" id="PS51184">
    <property type="entry name" value="JMJC"/>
    <property type="match status" value="1"/>
</dbReference>
<dbReference type="GO" id="GO:0045905">
    <property type="term" value="P:positive regulation of translational termination"/>
    <property type="evidence" value="ECO:0007669"/>
    <property type="project" value="TreeGrafter"/>
</dbReference>
<dbReference type="PANTHER" id="PTHR12480:SF6">
    <property type="entry name" value="2-OXOGLUTARATE AND IRON-DEPENDENT OXYGENASE JMJD4"/>
    <property type="match status" value="1"/>
</dbReference>
<dbReference type="InterPro" id="IPR041667">
    <property type="entry name" value="Cupin_8"/>
</dbReference>
<dbReference type="Gene3D" id="2.60.120.650">
    <property type="entry name" value="Cupin"/>
    <property type="match status" value="1"/>
</dbReference>
<dbReference type="InterPro" id="IPR050910">
    <property type="entry name" value="JMJD6_ArgDemeth/LysHydrox"/>
</dbReference>
<evidence type="ECO:0000259" key="1">
    <source>
        <dbReference type="PROSITE" id="PS51184"/>
    </source>
</evidence>
<dbReference type="GO" id="GO:0043565">
    <property type="term" value="F:sequence-specific DNA binding"/>
    <property type="evidence" value="ECO:0007669"/>
    <property type="project" value="TreeGrafter"/>
</dbReference>
<dbReference type="GO" id="GO:0016706">
    <property type="term" value="F:2-oxoglutarate-dependent dioxygenase activity"/>
    <property type="evidence" value="ECO:0007669"/>
    <property type="project" value="TreeGrafter"/>
</dbReference>
<proteinExistence type="predicted"/>
<dbReference type="EMBL" id="SPRH01000081">
    <property type="protein sequence ID" value="TIB95780.1"/>
    <property type="molecule type" value="Genomic_DNA"/>
</dbReference>
<dbReference type="Proteomes" id="UP000307169">
    <property type="component" value="Unassembled WGS sequence"/>
</dbReference>
<accession>A0A4T0NFQ0</accession>
<dbReference type="SMART" id="SM00558">
    <property type="entry name" value="JmjC"/>
    <property type="match status" value="1"/>
</dbReference>
<organism evidence="2 3">
    <name type="scientific">Wallemia mellicola</name>
    <dbReference type="NCBI Taxonomy" id="1708541"/>
    <lineage>
        <taxon>Eukaryota</taxon>
        <taxon>Fungi</taxon>
        <taxon>Dikarya</taxon>
        <taxon>Basidiomycota</taxon>
        <taxon>Wallemiomycotina</taxon>
        <taxon>Wallemiomycetes</taxon>
        <taxon>Wallemiales</taxon>
        <taxon>Wallemiaceae</taxon>
        <taxon>Wallemia</taxon>
    </lineage>
</organism>
<feature type="domain" description="JmjC" evidence="1">
    <location>
        <begin position="97"/>
        <end position="262"/>
    </location>
</feature>
<dbReference type="Pfam" id="PF13621">
    <property type="entry name" value="Cupin_8"/>
    <property type="match status" value="1"/>
</dbReference>